<dbReference type="CDD" id="cd03064">
    <property type="entry name" value="TRX_Fd_NuoE"/>
    <property type="match status" value="1"/>
</dbReference>
<accession>A0A0N8PSV4</accession>
<dbReference type="InterPro" id="IPR002023">
    <property type="entry name" value="NuoE-like"/>
</dbReference>
<feature type="binding site" evidence="7">
    <location>
        <position position="122"/>
    </location>
    <ligand>
        <name>[2Fe-2S] cluster</name>
        <dbReference type="ChEBI" id="CHEBI:190135"/>
    </ligand>
</feature>
<evidence type="ECO:0000256" key="2">
    <source>
        <dbReference type="ARBA" id="ARBA00022714"/>
    </source>
</evidence>
<dbReference type="PANTHER" id="PTHR10371:SF3">
    <property type="entry name" value="NADH DEHYDROGENASE [UBIQUINONE] FLAVOPROTEIN 2, MITOCHONDRIAL"/>
    <property type="match status" value="1"/>
</dbReference>
<dbReference type="InterPro" id="IPR042128">
    <property type="entry name" value="NuoE_dom"/>
</dbReference>
<keyword evidence="3 7" id="KW-0479">Metal-binding</keyword>
<dbReference type="EMBL" id="LJCR01000181">
    <property type="protein sequence ID" value="KPV53773.1"/>
    <property type="molecule type" value="Genomic_DNA"/>
</dbReference>
<evidence type="ECO:0000313" key="8">
    <source>
        <dbReference type="EMBL" id="KPV53773.1"/>
    </source>
</evidence>
<sequence length="174" mass="19550">MSLREQHGPEIDDILSRYAQPRSAVIPLLYVAQDAYGHLTDESIREVAGILGLPETDVFEVVGFYTLFYNKPVGTWVLQVCDDVPCCFLGAEQLVETLEQKLGIVAEQTTDDKMFTLQRVKCLADCDRAPMLQANLEYYRNIDTPEKVDAMLTELRQRAAAGETLSVSGRFAER</sequence>
<dbReference type="GO" id="GO:0003954">
    <property type="term" value="F:NADH dehydrogenase activity"/>
    <property type="evidence" value="ECO:0007669"/>
    <property type="project" value="TreeGrafter"/>
</dbReference>
<evidence type="ECO:0000256" key="7">
    <source>
        <dbReference type="PIRSR" id="PIRSR000216-1"/>
    </source>
</evidence>
<evidence type="ECO:0000256" key="5">
    <source>
        <dbReference type="ARBA" id="ARBA00023014"/>
    </source>
</evidence>
<evidence type="ECO:0000256" key="3">
    <source>
        <dbReference type="ARBA" id="ARBA00022723"/>
    </source>
</evidence>
<comment type="cofactor">
    <cofactor evidence="6">
        <name>[2Fe-2S] cluster</name>
        <dbReference type="ChEBI" id="CHEBI:190135"/>
    </cofactor>
</comment>
<keyword evidence="4 7" id="KW-0408">Iron</keyword>
<dbReference type="Pfam" id="PF01257">
    <property type="entry name" value="2Fe-2S_thioredx"/>
    <property type="match status" value="1"/>
</dbReference>
<dbReference type="InterPro" id="IPR041921">
    <property type="entry name" value="NuoE_N"/>
</dbReference>
<comment type="similarity">
    <text evidence="1">Belongs to the complex I 24 kDa subunit family.</text>
</comment>
<dbReference type="NCBIfam" id="TIGR01958">
    <property type="entry name" value="nuoE_fam"/>
    <property type="match status" value="1"/>
</dbReference>
<dbReference type="PANTHER" id="PTHR10371">
    <property type="entry name" value="NADH DEHYDROGENASE UBIQUINONE FLAVOPROTEIN 2, MITOCHONDRIAL"/>
    <property type="match status" value="1"/>
</dbReference>
<dbReference type="GO" id="GO:0051537">
    <property type="term" value="F:2 iron, 2 sulfur cluster binding"/>
    <property type="evidence" value="ECO:0007669"/>
    <property type="project" value="UniProtKB-KW"/>
</dbReference>
<evidence type="ECO:0000256" key="6">
    <source>
        <dbReference type="ARBA" id="ARBA00034078"/>
    </source>
</evidence>
<evidence type="ECO:0000256" key="1">
    <source>
        <dbReference type="ARBA" id="ARBA00010643"/>
    </source>
</evidence>
<dbReference type="GO" id="GO:0046872">
    <property type="term" value="F:metal ion binding"/>
    <property type="evidence" value="ECO:0007669"/>
    <property type="project" value="UniProtKB-KW"/>
</dbReference>
<dbReference type="AlphaFoldDB" id="A0A0N8PSV4"/>
<dbReference type="Gene3D" id="3.40.30.10">
    <property type="entry name" value="Glutaredoxin"/>
    <property type="match status" value="1"/>
</dbReference>
<keyword evidence="2 7" id="KW-0001">2Fe-2S</keyword>
<proteinExistence type="inferred from homology"/>
<dbReference type="Proteomes" id="UP000050509">
    <property type="component" value="Unassembled WGS sequence"/>
</dbReference>
<feature type="binding site" evidence="7">
    <location>
        <position position="81"/>
    </location>
    <ligand>
        <name>[2Fe-2S] cluster</name>
        <dbReference type="ChEBI" id="CHEBI:190135"/>
    </ligand>
</feature>
<dbReference type="InterPro" id="IPR036249">
    <property type="entry name" value="Thioredoxin-like_sf"/>
</dbReference>
<gene>
    <name evidence="8" type="ORF">SE17_07655</name>
</gene>
<dbReference type="Gene3D" id="1.10.10.1590">
    <property type="entry name" value="NADH-quinone oxidoreductase subunit E"/>
    <property type="match status" value="1"/>
</dbReference>
<dbReference type="FunFam" id="1.10.10.1590:FF:000001">
    <property type="entry name" value="NADH-quinone oxidoreductase subunit E"/>
    <property type="match status" value="1"/>
</dbReference>
<keyword evidence="9" id="KW-1185">Reference proteome</keyword>
<comment type="cofactor">
    <cofactor evidence="7">
        <name>[2Fe-2S] cluster</name>
        <dbReference type="ChEBI" id="CHEBI:190135"/>
    </cofactor>
    <text evidence="7">Binds 1 [2Fe-2S] cluster.</text>
</comment>
<feature type="binding site" evidence="7">
    <location>
        <position position="86"/>
    </location>
    <ligand>
        <name>[2Fe-2S] cluster</name>
        <dbReference type="ChEBI" id="CHEBI:190135"/>
    </ligand>
</feature>
<evidence type="ECO:0000256" key="4">
    <source>
        <dbReference type="ARBA" id="ARBA00023004"/>
    </source>
</evidence>
<keyword evidence="5 7" id="KW-0411">Iron-sulfur</keyword>
<evidence type="ECO:0000313" key="9">
    <source>
        <dbReference type="Proteomes" id="UP000050509"/>
    </source>
</evidence>
<protein>
    <submittedName>
        <fullName evidence="8">NADH-quinone oxidoreductase</fullName>
    </submittedName>
</protein>
<comment type="caution">
    <text evidence="8">The sequence shown here is derived from an EMBL/GenBank/DDBJ whole genome shotgun (WGS) entry which is preliminary data.</text>
</comment>
<organism evidence="8 9">
    <name type="scientific">Kouleothrix aurantiaca</name>
    <dbReference type="NCBI Taxonomy" id="186479"/>
    <lineage>
        <taxon>Bacteria</taxon>
        <taxon>Bacillati</taxon>
        <taxon>Chloroflexota</taxon>
        <taxon>Chloroflexia</taxon>
        <taxon>Chloroflexales</taxon>
        <taxon>Roseiflexineae</taxon>
        <taxon>Roseiflexaceae</taxon>
        <taxon>Kouleothrix</taxon>
    </lineage>
</organism>
<reference evidence="8 9" key="1">
    <citation type="submission" date="2015-09" db="EMBL/GenBank/DDBJ databases">
        <title>Draft genome sequence of Kouleothrix aurantiaca JCM 19913.</title>
        <authorList>
            <person name="Hemp J."/>
        </authorList>
    </citation>
    <scope>NUCLEOTIDE SEQUENCE [LARGE SCALE GENOMIC DNA]</scope>
    <source>
        <strain evidence="8 9">COM-B</strain>
    </source>
</reference>
<dbReference type="PIRSF" id="PIRSF000216">
    <property type="entry name" value="NADH_DH_24kDa"/>
    <property type="match status" value="1"/>
</dbReference>
<dbReference type="SUPFAM" id="SSF52833">
    <property type="entry name" value="Thioredoxin-like"/>
    <property type="match status" value="1"/>
</dbReference>
<name>A0A0N8PSV4_9CHLR</name>
<dbReference type="PATRIC" id="fig|186479.3.peg.3070"/>
<dbReference type="PROSITE" id="PS01099">
    <property type="entry name" value="COMPLEX1_24K"/>
    <property type="match status" value="1"/>
</dbReference>
<feature type="binding site" evidence="7">
    <location>
        <position position="126"/>
    </location>
    <ligand>
        <name>[2Fe-2S] cluster</name>
        <dbReference type="ChEBI" id="CHEBI:190135"/>
    </ligand>
</feature>